<evidence type="ECO:0000313" key="3">
    <source>
        <dbReference type="Proteomes" id="UP000007329"/>
    </source>
</evidence>
<name>J9WH62_MYCIP</name>
<feature type="region of interest" description="Disordered" evidence="1">
    <location>
        <begin position="1"/>
        <end position="40"/>
    </location>
</feature>
<dbReference type="EMBL" id="CP002275">
    <property type="protein sequence ID" value="AFS14641.1"/>
    <property type="molecule type" value="Genomic_DNA"/>
</dbReference>
<reference evidence="2 3" key="2">
    <citation type="journal article" date="2012" name="Nucleic Acids Res.">
        <title>Massive gene acquisitions in Mycobacterium indicus pranii provide a perspective on mycobacterial evolution.</title>
        <authorList>
            <person name="Saini V."/>
            <person name="Raghuvanshi S."/>
            <person name="Khurana J.P."/>
            <person name="Ahmed N."/>
            <person name="Hasnain S.E."/>
            <person name="Tyagi A.K."/>
            <person name="Tyagi A.K."/>
        </authorList>
    </citation>
    <scope>NUCLEOTIDE SEQUENCE [LARGE SCALE GENOMIC DNA]</scope>
    <source>
        <strain evidence="3">DSM 45239 / MTCC 9506</strain>
    </source>
</reference>
<dbReference type="KEGG" id="mid:MIP_03846"/>
<protein>
    <submittedName>
        <fullName evidence="2">Uncharacterized protein</fullName>
    </submittedName>
</protein>
<dbReference type="AlphaFoldDB" id="J9WH62"/>
<dbReference type="Proteomes" id="UP000007329">
    <property type="component" value="Chromosome"/>
</dbReference>
<evidence type="ECO:0000313" key="2">
    <source>
        <dbReference type="EMBL" id="AFS14641.1"/>
    </source>
</evidence>
<proteinExistence type="predicted"/>
<evidence type="ECO:0000256" key="1">
    <source>
        <dbReference type="SAM" id="MobiDB-lite"/>
    </source>
</evidence>
<sequence length="40" mass="4560">MFWVAPKNRPDGSDSRGDAHEAQPCRPSSDRHPRSRRIDA</sequence>
<gene>
    <name evidence="2" type="ORF">MIP_03846</name>
</gene>
<dbReference type="PATRIC" id="fig|1232724.3.peg.2670"/>
<feature type="compositionally biased region" description="Basic and acidic residues" evidence="1">
    <location>
        <begin position="8"/>
        <end position="40"/>
    </location>
</feature>
<reference evidence="2 3" key="1">
    <citation type="journal article" date="2007" name="PLoS ONE">
        <title>Molecular analysis of a leprosy immunotherapeutic bacillus provides insights into Mycobacterium evolution.</title>
        <authorList>
            <person name="Ahmed N."/>
            <person name="Saini V."/>
            <person name="Raghuvanshi S."/>
            <person name="Khurana J.P."/>
            <person name="Tyagi A.K."/>
            <person name="Tyagi A.K."/>
            <person name="Hasnain S.E."/>
        </authorList>
    </citation>
    <scope>NUCLEOTIDE SEQUENCE [LARGE SCALE GENOMIC DNA]</scope>
    <source>
        <strain evidence="2">MTCC 9506</strain>
    </source>
</reference>
<dbReference type="HOGENOM" id="CLU_3292708_0_0_11"/>
<accession>J9WH62</accession>
<organism evidence="2 3">
    <name type="scientific">Mycobacterium indicus pranii (strain DSM 45239 / MTCC 9506)</name>
    <dbReference type="NCBI Taxonomy" id="1232724"/>
    <lineage>
        <taxon>Bacteria</taxon>
        <taxon>Bacillati</taxon>
        <taxon>Actinomycetota</taxon>
        <taxon>Actinomycetes</taxon>
        <taxon>Mycobacteriales</taxon>
        <taxon>Mycobacteriaceae</taxon>
        <taxon>Mycobacterium</taxon>
        <taxon>Mycobacterium avium complex (MAC)</taxon>
    </lineage>
</organism>